<dbReference type="InterPro" id="IPR014227">
    <property type="entry name" value="YtvI-like"/>
</dbReference>
<feature type="transmembrane region" description="Helical" evidence="6">
    <location>
        <begin position="211"/>
        <end position="238"/>
    </location>
</feature>
<dbReference type="PANTHER" id="PTHR21716:SF68">
    <property type="entry name" value="TRANSPORT PROTEIN YTVI-RELATED"/>
    <property type="match status" value="1"/>
</dbReference>
<reference evidence="8" key="1">
    <citation type="submission" date="2016-10" db="EMBL/GenBank/DDBJ databases">
        <authorList>
            <person name="Varghese N."/>
            <person name="Submissions S."/>
        </authorList>
    </citation>
    <scope>NUCLEOTIDE SEQUENCE [LARGE SCALE GENOMIC DNA]</scope>
    <source>
        <strain evidence="8">CGMCC 1.3566</strain>
    </source>
</reference>
<evidence type="ECO:0000256" key="4">
    <source>
        <dbReference type="ARBA" id="ARBA00022989"/>
    </source>
</evidence>
<sequence>MLKLFNKLTKRQWTKIILSIIALLIIIFVLPVAVPLILALLTAFILNPLVRFLRFKFRISRKISVIIIFIMFLLIISTIGTYVTTKSVAQLVKLTENAPNYVNNITHVINDFESDMNTFTQGMPEDFVDEVMTTLHKNIGGIRERINDTITIENIAGVVAKVPQYLVSFLVYLIALFLFMLELPKLKKNAYGLMTEKTAEKMSFMSARFSYVIVGFLKAQFLVSIIIFTVCLLGLWYIAPDVAIIMSIIIWLIDFIPIIGSIIILGPWSLYMLIIGDVVMGIQLGVLAIILLAIRRTVEPKVMGRHIGLSPLVTLIAMYLGLKLIGILGFIIGPLMVIAYNSAREAGIIKWNIKI</sequence>
<comment type="subcellular location">
    <subcellularLocation>
        <location evidence="1">Membrane</location>
        <topology evidence="1">Multi-pass membrane protein</topology>
    </subcellularLocation>
</comment>
<feature type="transmembrane region" description="Helical" evidence="6">
    <location>
        <begin position="244"/>
        <end position="265"/>
    </location>
</feature>
<evidence type="ECO:0000256" key="2">
    <source>
        <dbReference type="ARBA" id="ARBA00009773"/>
    </source>
</evidence>
<dbReference type="STRING" id="237682.SAMN05421676_109121"/>
<proteinExistence type="inferred from homology"/>
<dbReference type="RefSeq" id="WP_342733021.1">
    <property type="nucleotide sequence ID" value="NZ_FOHJ01000009.1"/>
</dbReference>
<evidence type="ECO:0000256" key="6">
    <source>
        <dbReference type="SAM" id="Phobius"/>
    </source>
</evidence>
<feature type="transmembrane region" description="Helical" evidence="6">
    <location>
        <begin position="272"/>
        <end position="294"/>
    </location>
</feature>
<evidence type="ECO:0000313" key="8">
    <source>
        <dbReference type="Proteomes" id="UP000199095"/>
    </source>
</evidence>
<dbReference type="GO" id="GO:0055085">
    <property type="term" value="P:transmembrane transport"/>
    <property type="evidence" value="ECO:0007669"/>
    <property type="project" value="TreeGrafter"/>
</dbReference>
<dbReference type="GO" id="GO:0016020">
    <property type="term" value="C:membrane"/>
    <property type="evidence" value="ECO:0007669"/>
    <property type="project" value="UniProtKB-SubCell"/>
</dbReference>
<evidence type="ECO:0000256" key="1">
    <source>
        <dbReference type="ARBA" id="ARBA00004141"/>
    </source>
</evidence>
<feature type="transmembrane region" description="Helical" evidence="6">
    <location>
        <begin position="65"/>
        <end position="84"/>
    </location>
</feature>
<keyword evidence="4 6" id="KW-1133">Transmembrane helix</keyword>
<evidence type="ECO:0000313" key="7">
    <source>
        <dbReference type="EMBL" id="SET86074.1"/>
    </source>
</evidence>
<keyword evidence="3 6" id="KW-0812">Transmembrane</keyword>
<keyword evidence="5 6" id="KW-0472">Membrane</keyword>
<dbReference type="EMBL" id="FOHJ01000009">
    <property type="protein sequence ID" value="SET86074.1"/>
    <property type="molecule type" value="Genomic_DNA"/>
</dbReference>
<feature type="transmembrane region" description="Helical" evidence="6">
    <location>
        <begin position="162"/>
        <end position="181"/>
    </location>
</feature>
<feature type="transmembrane region" description="Helical" evidence="6">
    <location>
        <begin position="314"/>
        <end position="340"/>
    </location>
</feature>
<gene>
    <name evidence="7" type="ORF">SAMN05421676_109121</name>
</gene>
<evidence type="ECO:0000256" key="3">
    <source>
        <dbReference type="ARBA" id="ARBA00022692"/>
    </source>
</evidence>
<evidence type="ECO:0000256" key="5">
    <source>
        <dbReference type="ARBA" id="ARBA00023136"/>
    </source>
</evidence>
<dbReference type="PANTHER" id="PTHR21716">
    <property type="entry name" value="TRANSMEMBRANE PROTEIN"/>
    <property type="match status" value="1"/>
</dbReference>
<protein>
    <submittedName>
        <fullName evidence="7">Sporulation integral membrane protein YtvI</fullName>
    </submittedName>
</protein>
<dbReference type="NCBIfam" id="TIGR02872">
    <property type="entry name" value="spore_ytvI"/>
    <property type="match status" value="1"/>
</dbReference>
<comment type="similarity">
    <text evidence="2">Belongs to the autoinducer-2 exporter (AI-2E) (TC 2.A.86) family.</text>
</comment>
<dbReference type="AlphaFoldDB" id="A0A1I0HQ12"/>
<dbReference type="Proteomes" id="UP000199095">
    <property type="component" value="Unassembled WGS sequence"/>
</dbReference>
<keyword evidence="8" id="KW-1185">Reference proteome</keyword>
<dbReference type="Pfam" id="PF01594">
    <property type="entry name" value="AI-2E_transport"/>
    <property type="match status" value="1"/>
</dbReference>
<accession>A0A1I0HQ12</accession>
<dbReference type="InterPro" id="IPR002549">
    <property type="entry name" value="AI-2E-like"/>
</dbReference>
<name>A0A1I0HQ12_9BACI</name>
<organism evidence="7 8">
    <name type="scientific">Salinibacillus kushneri</name>
    <dbReference type="NCBI Taxonomy" id="237682"/>
    <lineage>
        <taxon>Bacteria</taxon>
        <taxon>Bacillati</taxon>
        <taxon>Bacillota</taxon>
        <taxon>Bacilli</taxon>
        <taxon>Bacillales</taxon>
        <taxon>Bacillaceae</taxon>
        <taxon>Salinibacillus</taxon>
    </lineage>
</organism>